<keyword evidence="10" id="KW-0539">Nucleus</keyword>
<evidence type="ECO:0000256" key="2">
    <source>
        <dbReference type="ARBA" id="ARBA00004496"/>
    </source>
</evidence>
<dbReference type="PANTHER" id="PTHR43788:SF8">
    <property type="entry name" value="DNA-BINDING PROTEIN SMUBP-2"/>
    <property type="match status" value="1"/>
</dbReference>
<organism evidence="14 15">
    <name type="scientific">Malassezia japonica</name>
    <dbReference type="NCBI Taxonomy" id="223818"/>
    <lineage>
        <taxon>Eukaryota</taxon>
        <taxon>Fungi</taxon>
        <taxon>Dikarya</taxon>
        <taxon>Basidiomycota</taxon>
        <taxon>Ustilaginomycotina</taxon>
        <taxon>Malasseziomycetes</taxon>
        <taxon>Malasseziales</taxon>
        <taxon>Malasseziaceae</taxon>
        <taxon>Malassezia</taxon>
    </lineage>
</organism>
<proteinExistence type="inferred from homology"/>
<dbReference type="InterPro" id="IPR004483">
    <property type="entry name" value="SMUBP-2/Hcs1-like"/>
</dbReference>
<dbReference type="Pfam" id="PF13087">
    <property type="entry name" value="AAA_12"/>
    <property type="match status" value="1"/>
</dbReference>
<evidence type="ECO:0000256" key="10">
    <source>
        <dbReference type="ARBA" id="ARBA00023242"/>
    </source>
</evidence>
<evidence type="ECO:0000256" key="9">
    <source>
        <dbReference type="ARBA" id="ARBA00022840"/>
    </source>
</evidence>
<evidence type="ECO:0000256" key="4">
    <source>
        <dbReference type="ARBA" id="ARBA00012551"/>
    </source>
</evidence>
<keyword evidence="7 14" id="KW-0378">Hydrolase</keyword>
<feature type="region of interest" description="Disordered" evidence="12">
    <location>
        <begin position="350"/>
        <end position="378"/>
    </location>
</feature>
<keyword evidence="8 14" id="KW-0347">Helicase</keyword>
<keyword evidence="6" id="KW-0547">Nucleotide-binding</keyword>
<keyword evidence="15" id="KW-1185">Reference proteome</keyword>
<evidence type="ECO:0000313" key="15">
    <source>
        <dbReference type="Proteomes" id="UP001217754"/>
    </source>
</evidence>
<name>A0AAF0JA10_9BASI</name>
<dbReference type="InterPro" id="IPR003593">
    <property type="entry name" value="AAA+_ATPase"/>
</dbReference>
<dbReference type="Gene3D" id="3.40.50.300">
    <property type="entry name" value="P-loop containing nucleotide triphosphate hydrolases"/>
    <property type="match status" value="2"/>
</dbReference>
<evidence type="ECO:0000256" key="1">
    <source>
        <dbReference type="ARBA" id="ARBA00004123"/>
    </source>
</evidence>
<dbReference type="NCBIfam" id="TIGR00376">
    <property type="entry name" value="IGHMBP2 family helicase"/>
    <property type="match status" value="1"/>
</dbReference>
<dbReference type="InterPro" id="IPR041677">
    <property type="entry name" value="DNA2/NAM7_AAA_11"/>
</dbReference>
<dbReference type="InterPro" id="IPR050534">
    <property type="entry name" value="Coronavir_polyprotein_1ab"/>
</dbReference>
<evidence type="ECO:0000259" key="13">
    <source>
        <dbReference type="SMART" id="SM00382"/>
    </source>
</evidence>
<dbReference type="GO" id="GO:0005634">
    <property type="term" value="C:nucleus"/>
    <property type="evidence" value="ECO:0007669"/>
    <property type="project" value="UniProtKB-SubCell"/>
</dbReference>
<dbReference type="GeneID" id="85225950"/>
<evidence type="ECO:0000256" key="3">
    <source>
        <dbReference type="ARBA" id="ARBA00007913"/>
    </source>
</evidence>
<evidence type="ECO:0000256" key="8">
    <source>
        <dbReference type="ARBA" id="ARBA00022806"/>
    </source>
</evidence>
<dbReference type="SUPFAM" id="SSF52540">
    <property type="entry name" value="P-loop containing nucleoside triphosphate hydrolases"/>
    <property type="match status" value="1"/>
</dbReference>
<accession>A0AAF0JA10</accession>
<reference evidence="14" key="1">
    <citation type="submission" date="2023-03" db="EMBL/GenBank/DDBJ databases">
        <title>Mating type loci evolution in Malassezia.</title>
        <authorList>
            <person name="Coelho M.A."/>
        </authorList>
    </citation>
    <scope>NUCLEOTIDE SEQUENCE</scope>
    <source>
        <strain evidence="14">CBS 9431</strain>
    </source>
</reference>
<dbReference type="Gene3D" id="2.40.30.270">
    <property type="match status" value="1"/>
</dbReference>
<dbReference type="PANTHER" id="PTHR43788">
    <property type="entry name" value="DNA2/NAM7 HELICASE FAMILY MEMBER"/>
    <property type="match status" value="1"/>
</dbReference>
<dbReference type="GO" id="GO:0003677">
    <property type="term" value="F:DNA binding"/>
    <property type="evidence" value="ECO:0007669"/>
    <property type="project" value="InterPro"/>
</dbReference>
<keyword evidence="9" id="KW-0067">ATP-binding</keyword>
<feature type="coiled-coil region" evidence="11">
    <location>
        <begin position="17"/>
        <end position="44"/>
    </location>
</feature>
<evidence type="ECO:0000256" key="6">
    <source>
        <dbReference type="ARBA" id="ARBA00022741"/>
    </source>
</evidence>
<evidence type="ECO:0000256" key="11">
    <source>
        <dbReference type="SAM" id="Coils"/>
    </source>
</evidence>
<comment type="subcellular location">
    <subcellularLocation>
        <location evidence="2">Cytoplasm</location>
    </subcellularLocation>
    <subcellularLocation>
        <location evidence="1">Nucleus</location>
    </subcellularLocation>
</comment>
<dbReference type="EC" id="3.6.4.12" evidence="4"/>
<sequence>MQTSVRTPKAPDAAQVQAWLARQKKLLEKEREEEREQSALLLSKCAPRLLERNGLALLGLQASAVRVGQGAKLLVDLERSAALHTQTQFPPHTLRPGDVVVIEDNAEAKKGKSKEVQGDRGVVFRVNENQITVALDDKQGGGKEQGDDAGTDVALPPVVRVVKLVNEVTYDRMEQTLTSLAKMLGFENGQGSLESAPPVVRTVLGLAPPTWSQENVDWTPLNPRFNETQRAALEFAQRTNQVTLIHGPPGTGKTTVIAELVVQLAKKHPNARILVCGASNLAVDNLLERVLTTPGYKEALQAADARVTRIGHPARVLASLSGATLDAQTTLSSEGQLVREVAQEIDDLMSTLSPQRGAPRAGNKSARTAPRPKGAERRKMWEQVRELRKEYRKRERALTGTVLHRARIVMSTCHGAGSRQLQSTQFDYVVIDEACQALEATCWTAILKLTEHGRLFLAGDHLQLPPTVKATAPVQEKVSEKEKEMALRPPASLETTLFDRLLEMYGDGCKALLSMQYRMNTEIMAFPNEALYESRLTAHESNASIRMHDLESVAQPNEGEEDDELWTAPLVFYDTTGTGMLERVADEDESQGSLLQSTSRCNENEAMLVERHIALLVEHGVPLSSIAVLSPYASQVDLLSTQLRRVYGPEIEVGTVDGMQGREKEVVIISLVRSNEAHEIGFLSEKRRMNVAMTRAKRQLVVVGDADTIVGSSQDNSVSRTYLRAWIEHLHSNALVEMNPT</sequence>
<dbReference type="SMART" id="SM00382">
    <property type="entry name" value="AAA"/>
    <property type="match status" value="1"/>
</dbReference>
<dbReference type="InterPro" id="IPR027417">
    <property type="entry name" value="P-loop_NTPase"/>
</dbReference>
<keyword evidence="11" id="KW-0175">Coiled coil</keyword>
<keyword evidence="5" id="KW-0963">Cytoplasm</keyword>
<evidence type="ECO:0000313" key="14">
    <source>
        <dbReference type="EMBL" id="WFD39327.1"/>
    </source>
</evidence>
<dbReference type="RefSeq" id="XP_060122224.1">
    <property type="nucleotide sequence ID" value="XM_060266241.1"/>
</dbReference>
<evidence type="ECO:0000256" key="5">
    <source>
        <dbReference type="ARBA" id="ARBA00022490"/>
    </source>
</evidence>
<dbReference type="Pfam" id="PF21138">
    <property type="entry name" value="SMUBP-2_HCS1_1B"/>
    <property type="match status" value="1"/>
</dbReference>
<dbReference type="AlphaFoldDB" id="A0AAF0JA10"/>
<dbReference type="GO" id="GO:0016787">
    <property type="term" value="F:hydrolase activity"/>
    <property type="evidence" value="ECO:0007669"/>
    <property type="project" value="UniProtKB-KW"/>
</dbReference>
<feature type="domain" description="AAA+ ATPase" evidence="13">
    <location>
        <begin position="239"/>
        <end position="502"/>
    </location>
</feature>
<dbReference type="GO" id="GO:0005524">
    <property type="term" value="F:ATP binding"/>
    <property type="evidence" value="ECO:0007669"/>
    <property type="project" value="UniProtKB-KW"/>
</dbReference>
<evidence type="ECO:0000256" key="7">
    <source>
        <dbReference type="ARBA" id="ARBA00022801"/>
    </source>
</evidence>
<dbReference type="CDD" id="cd18808">
    <property type="entry name" value="SF1_C_Upf1"/>
    <property type="match status" value="1"/>
</dbReference>
<dbReference type="GO" id="GO:0043139">
    <property type="term" value="F:5'-3' DNA helicase activity"/>
    <property type="evidence" value="ECO:0007669"/>
    <property type="project" value="TreeGrafter"/>
</dbReference>
<dbReference type="InterPro" id="IPR047187">
    <property type="entry name" value="SF1_C_Upf1"/>
</dbReference>
<gene>
    <name evidence="14" type="ORF">MJAP1_002299</name>
</gene>
<protein>
    <recommendedName>
        <fullName evidence="4">DNA helicase</fullName>
        <ecNumber evidence="4">3.6.4.12</ecNumber>
    </recommendedName>
</protein>
<dbReference type="GO" id="GO:0003723">
    <property type="term" value="F:RNA binding"/>
    <property type="evidence" value="ECO:0007669"/>
    <property type="project" value="InterPro"/>
</dbReference>
<dbReference type="GO" id="GO:0005737">
    <property type="term" value="C:cytoplasm"/>
    <property type="evidence" value="ECO:0007669"/>
    <property type="project" value="UniProtKB-SubCell"/>
</dbReference>
<dbReference type="InterPro" id="IPR048761">
    <property type="entry name" value="SMUBP-2_HCS1_1B"/>
</dbReference>
<dbReference type="InterPro" id="IPR041679">
    <property type="entry name" value="DNA2/NAM7-like_C"/>
</dbReference>
<dbReference type="Proteomes" id="UP001217754">
    <property type="component" value="Chromosome 3"/>
</dbReference>
<evidence type="ECO:0000256" key="12">
    <source>
        <dbReference type="SAM" id="MobiDB-lite"/>
    </source>
</evidence>
<dbReference type="Pfam" id="PF13086">
    <property type="entry name" value="AAA_11"/>
    <property type="match status" value="1"/>
</dbReference>
<dbReference type="EMBL" id="CP119960">
    <property type="protein sequence ID" value="WFD39327.1"/>
    <property type="molecule type" value="Genomic_DNA"/>
</dbReference>
<comment type="similarity">
    <text evidence="3">Belongs to the DNA2/NAM7 helicase family.</text>
</comment>